<gene>
    <name evidence="1" type="ORF">H0H10_08940</name>
</gene>
<evidence type="ECO:0000313" key="1">
    <source>
        <dbReference type="EMBL" id="MBD0419297.1"/>
    </source>
</evidence>
<evidence type="ECO:0000313" key="2">
    <source>
        <dbReference type="Proteomes" id="UP000621210"/>
    </source>
</evidence>
<dbReference type="AlphaFoldDB" id="A0A926KYR1"/>
<reference evidence="1" key="2">
    <citation type="submission" date="2020-09" db="EMBL/GenBank/DDBJ databases">
        <authorList>
            <person name="Luo X."/>
        </authorList>
    </citation>
    <scope>NUCLEOTIDE SEQUENCE</scope>
    <source>
        <strain evidence="1">TRM S81-3</strain>
    </source>
</reference>
<proteinExistence type="predicted"/>
<reference evidence="1" key="1">
    <citation type="submission" date="2020-09" db="EMBL/GenBank/DDBJ databases">
        <title>Streptomyces grisecoloratus sp. nov., isolated from cotton soil.</title>
        <authorList>
            <person name="Xing L."/>
        </authorList>
    </citation>
    <scope>NUCLEOTIDE SEQUENCE</scope>
    <source>
        <strain evidence="1">TRM S81-3</strain>
    </source>
</reference>
<comment type="caution">
    <text evidence="1">The sequence shown here is derived from an EMBL/GenBank/DDBJ whole genome shotgun (WGS) entry which is preliminary data.</text>
</comment>
<dbReference type="Proteomes" id="UP000621210">
    <property type="component" value="Unassembled WGS sequence"/>
</dbReference>
<organism evidence="1 2">
    <name type="scientific">Streptomyces griseicoloratus</name>
    <dbReference type="NCBI Taxonomy" id="2752516"/>
    <lineage>
        <taxon>Bacteria</taxon>
        <taxon>Bacillati</taxon>
        <taxon>Actinomycetota</taxon>
        <taxon>Actinomycetes</taxon>
        <taxon>Kitasatosporales</taxon>
        <taxon>Streptomycetaceae</taxon>
        <taxon>Streptomyces</taxon>
    </lineage>
</organism>
<accession>A0A926KYR1</accession>
<keyword evidence="2" id="KW-1185">Reference proteome</keyword>
<dbReference type="EMBL" id="JACVQF010000177">
    <property type="protein sequence ID" value="MBD0419297.1"/>
    <property type="molecule type" value="Genomic_DNA"/>
</dbReference>
<sequence length="134" mass="15350">MSWPSVIILVPAERRPLLEGRIRAFDLVPDPATGDDRLHRHGYSYYIDLSGGILADYEREELDQVTNRIGEPYPVYVSCQSMDAARALLREVLPGLDGLVDTNHYEILQSSKFLTLLDRYAGWDWRRQPSTDLT</sequence>
<protein>
    <submittedName>
        <fullName evidence="1">Uncharacterized protein</fullName>
    </submittedName>
</protein>
<dbReference type="RefSeq" id="WP_188180325.1">
    <property type="nucleotide sequence ID" value="NZ_JACVQF010000177.1"/>
</dbReference>
<name>A0A926KYR1_9ACTN</name>